<name>A0ABS4BS10_9FLAO</name>
<dbReference type="PANTHER" id="PTHR47566">
    <property type="match status" value="1"/>
</dbReference>
<feature type="domain" description="Secretion system C-terminal sorting" evidence="5">
    <location>
        <begin position="762"/>
        <end position="830"/>
    </location>
</feature>
<feature type="signal peptide" evidence="4">
    <location>
        <begin position="1"/>
        <end position="19"/>
    </location>
</feature>
<dbReference type="EMBL" id="JAGJCB010000002">
    <property type="protein sequence ID" value="MBP0902877.1"/>
    <property type="molecule type" value="Genomic_DNA"/>
</dbReference>
<feature type="domain" description="DUF7619" evidence="6">
    <location>
        <begin position="594"/>
        <end position="713"/>
    </location>
</feature>
<dbReference type="PANTHER" id="PTHR47566:SF1">
    <property type="entry name" value="PROTEIN NUD1"/>
    <property type="match status" value="1"/>
</dbReference>
<gene>
    <name evidence="7" type="ORF">J8H85_03460</name>
</gene>
<evidence type="ECO:0000259" key="6">
    <source>
        <dbReference type="Pfam" id="PF24595"/>
    </source>
</evidence>
<comment type="caution">
    <text evidence="7">The sequence shown here is derived from an EMBL/GenBank/DDBJ whole genome shotgun (WGS) entry which is preliminary data.</text>
</comment>
<evidence type="ECO:0000256" key="4">
    <source>
        <dbReference type="SAM" id="SignalP"/>
    </source>
</evidence>
<dbReference type="NCBIfam" id="TIGR04183">
    <property type="entry name" value="Por_Secre_tail"/>
    <property type="match status" value="1"/>
</dbReference>
<evidence type="ECO:0000256" key="2">
    <source>
        <dbReference type="ARBA" id="ARBA00022729"/>
    </source>
</evidence>
<evidence type="ECO:0000259" key="5">
    <source>
        <dbReference type="Pfam" id="PF18962"/>
    </source>
</evidence>
<dbReference type="Proteomes" id="UP000670776">
    <property type="component" value="Unassembled WGS sequence"/>
</dbReference>
<dbReference type="InterPro" id="IPR052574">
    <property type="entry name" value="CDIRP"/>
</dbReference>
<keyword evidence="2 4" id="KW-0732">Signal</keyword>
<dbReference type="Pfam" id="PF18962">
    <property type="entry name" value="Por_Secre_tail"/>
    <property type="match status" value="1"/>
</dbReference>
<dbReference type="RefSeq" id="WP_209652699.1">
    <property type="nucleotide sequence ID" value="NZ_JAGJCB010000002.1"/>
</dbReference>
<dbReference type="InterPro" id="IPR032675">
    <property type="entry name" value="LRR_dom_sf"/>
</dbReference>
<keyword evidence="1" id="KW-0433">Leucine-rich repeat</keyword>
<evidence type="ECO:0000256" key="1">
    <source>
        <dbReference type="ARBA" id="ARBA00022614"/>
    </source>
</evidence>
<dbReference type="SUPFAM" id="SSF52058">
    <property type="entry name" value="L domain-like"/>
    <property type="match status" value="1"/>
</dbReference>
<keyword evidence="8" id="KW-1185">Reference proteome</keyword>
<dbReference type="Pfam" id="PF24595">
    <property type="entry name" value="DUF7619"/>
    <property type="match status" value="1"/>
</dbReference>
<keyword evidence="3" id="KW-0677">Repeat</keyword>
<proteinExistence type="predicted"/>
<dbReference type="Gene3D" id="3.80.10.10">
    <property type="entry name" value="Ribonuclease Inhibitor"/>
    <property type="match status" value="1"/>
</dbReference>
<dbReference type="InterPro" id="IPR026444">
    <property type="entry name" value="Secre_tail"/>
</dbReference>
<sequence>MKNFYVFLLLVLIVNISQAQIVNIPDANFKARLLSHNNIIDTNGDGEIQINEAGNFNGPLYLGNQFGDLDEIKIKDLTGIEAFLNITGLNFSYNLVSEVDLSKNTLLTTLSCNDNQLHSLDVSENLRLTYLVCQNNNITNIDISKNTLLRTFNCSRNKISSLDVSHLSFLESLSCSINAIKRIDVSSNTNLRIFSCDYNELTNLLLDNNTGLETLICGFNPLTSLDVSKLTILKSLQFDRTLVESIDLSKNTLLERLITYNTLIKSLDLTANIKLKNLALGDGPLKTLDLTSTPNLISFTCNNSYLLSSVNLKNVSPTVLRSLHLMNNPNLRTICVDNVASFETKFSSNIDPNATFVEDCNITLPYNTVEGNVAYDNNNNGCDVLDIKIPNMLVEATDGINQFSTLTDANGNYSLFVLKNSYETTLPQFLTRNNISLNPETSTSNFTDYGENTTVDFCSNYSQNVNDVNIVFIPISEIQLGEEAKYQIVYENLGSSTSEGSITLQFDENLVSFNTANPIHNNSTGNTISFSYSNLNPFEKRIIDVSFNIMSSAVINEGDKLNFQTSITGNNADDFLIDNTYVLNQIVDGISSGNKKEVLQGAEIVIDEITNYLDYIIRFQNLGSTMAENIAITDILNRNLDWNTINIINSSHDFKTRITNKNFVEFVFENINLPAKQNDEEGSKAFIAFRVKPTGDVIVGSIISGKTEIFYDYIEASGKTSAASKPIIDYNESLIVNTVSTKIVEGSTLSITQNDFKEQVLLYPNPTTKDFGIKVFNGVTVKKIVVYSATGKQLFKQTKDFENIQISSYTSGLYFVEIETSKGVLHKKVIKK</sequence>
<reference evidence="7 8" key="1">
    <citation type="submission" date="2021-04" db="EMBL/GenBank/DDBJ databases">
        <title>Mariniflexile gromovii gen. nov., sp. nov., a gliding bacterium isolated from the sea urchin Strongylocentrotus intermedius.</title>
        <authorList>
            <person name="Ko S."/>
            <person name="Le V."/>
            <person name="Ahn C.-Y."/>
            <person name="Oh H.-M."/>
        </authorList>
    </citation>
    <scope>NUCLEOTIDE SEQUENCE [LARGE SCALE GENOMIC DNA]</scope>
    <source>
        <strain evidence="7 8">KCTC 12570</strain>
    </source>
</reference>
<evidence type="ECO:0000313" key="7">
    <source>
        <dbReference type="EMBL" id="MBP0902877.1"/>
    </source>
</evidence>
<feature type="chain" id="PRO_5047053438" evidence="4">
    <location>
        <begin position="20"/>
        <end position="832"/>
    </location>
</feature>
<accession>A0ABS4BS10</accession>
<evidence type="ECO:0000256" key="3">
    <source>
        <dbReference type="ARBA" id="ARBA00022737"/>
    </source>
</evidence>
<dbReference type="InterPro" id="IPR055353">
    <property type="entry name" value="DUF7619"/>
</dbReference>
<protein>
    <submittedName>
        <fullName evidence="7">T9SS type A sorting domain-containing protein</fullName>
    </submittedName>
</protein>
<organism evidence="7 8">
    <name type="scientific">Mariniflexile gromovii</name>
    <dbReference type="NCBI Taxonomy" id="362523"/>
    <lineage>
        <taxon>Bacteria</taxon>
        <taxon>Pseudomonadati</taxon>
        <taxon>Bacteroidota</taxon>
        <taxon>Flavobacteriia</taxon>
        <taxon>Flavobacteriales</taxon>
        <taxon>Flavobacteriaceae</taxon>
        <taxon>Mariniflexile</taxon>
    </lineage>
</organism>
<evidence type="ECO:0000313" key="8">
    <source>
        <dbReference type="Proteomes" id="UP000670776"/>
    </source>
</evidence>